<evidence type="ECO:0000256" key="2">
    <source>
        <dbReference type="ARBA" id="ARBA00023043"/>
    </source>
</evidence>
<feature type="repeat" description="ANK" evidence="3">
    <location>
        <begin position="239"/>
        <end position="271"/>
    </location>
</feature>
<dbReference type="InterPro" id="IPR011029">
    <property type="entry name" value="DEATH-like_dom_sf"/>
</dbReference>
<keyword evidence="6" id="KW-1185">Reference proteome</keyword>
<dbReference type="PRINTS" id="PR01415">
    <property type="entry name" value="ANKYRIN"/>
</dbReference>
<dbReference type="SMART" id="SM00248">
    <property type="entry name" value="ANK"/>
    <property type="match status" value="15"/>
</dbReference>
<feature type="repeat" description="ANK" evidence="3">
    <location>
        <begin position="459"/>
        <end position="491"/>
    </location>
</feature>
<feature type="repeat" description="ANK" evidence="3">
    <location>
        <begin position="335"/>
        <end position="367"/>
    </location>
</feature>
<protein>
    <recommendedName>
        <fullName evidence="4">CARD domain-containing protein</fullName>
    </recommendedName>
</protein>
<proteinExistence type="predicted"/>
<dbReference type="PROSITE" id="PS50209">
    <property type="entry name" value="CARD"/>
    <property type="match status" value="1"/>
</dbReference>
<feature type="repeat" description="ANK" evidence="3">
    <location>
        <begin position="624"/>
        <end position="656"/>
    </location>
</feature>
<dbReference type="Pfam" id="PF00023">
    <property type="entry name" value="Ank"/>
    <property type="match status" value="1"/>
</dbReference>
<dbReference type="SUPFAM" id="SSF48403">
    <property type="entry name" value="Ankyrin repeat"/>
    <property type="match status" value="2"/>
</dbReference>
<dbReference type="Gene3D" id="1.25.40.20">
    <property type="entry name" value="Ankyrin repeat-containing domain"/>
    <property type="match status" value="6"/>
</dbReference>
<dbReference type="STRING" id="75743.A0A401NRA9"/>
<accession>A0A401NRA9</accession>
<dbReference type="InterPro" id="IPR001315">
    <property type="entry name" value="CARD"/>
</dbReference>
<reference evidence="5 6" key="1">
    <citation type="journal article" date="2018" name="Nat. Ecol. Evol.">
        <title>Shark genomes provide insights into elasmobranch evolution and the origin of vertebrates.</title>
        <authorList>
            <person name="Hara Y"/>
            <person name="Yamaguchi K"/>
            <person name="Onimaru K"/>
            <person name="Kadota M"/>
            <person name="Koyanagi M"/>
            <person name="Keeley SD"/>
            <person name="Tatsumi K"/>
            <person name="Tanaka K"/>
            <person name="Motone F"/>
            <person name="Kageyama Y"/>
            <person name="Nozu R"/>
            <person name="Adachi N"/>
            <person name="Nishimura O"/>
            <person name="Nakagawa R"/>
            <person name="Tanegashima C"/>
            <person name="Kiyatake I"/>
            <person name="Matsumoto R"/>
            <person name="Murakumo K"/>
            <person name="Nishida K"/>
            <person name="Terakita A"/>
            <person name="Kuratani S"/>
            <person name="Sato K"/>
            <person name="Hyodo S Kuraku.S."/>
        </authorList>
    </citation>
    <scope>NUCLEOTIDE SEQUENCE [LARGE SCALE GENOMIC DNA]</scope>
</reference>
<dbReference type="Pfam" id="PF00619">
    <property type="entry name" value="CARD"/>
    <property type="match status" value="1"/>
</dbReference>
<dbReference type="OrthoDB" id="20872at2759"/>
<dbReference type="PANTHER" id="PTHR24126:SF14">
    <property type="entry name" value="ANK_REP_REGION DOMAIN-CONTAINING PROTEIN"/>
    <property type="match status" value="1"/>
</dbReference>
<feature type="repeat" description="ANK" evidence="3">
    <location>
        <begin position="492"/>
        <end position="524"/>
    </location>
</feature>
<dbReference type="OMA" id="KEMRMVG"/>
<dbReference type="GO" id="GO:0042981">
    <property type="term" value="P:regulation of apoptotic process"/>
    <property type="evidence" value="ECO:0007669"/>
    <property type="project" value="InterPro"/>
</dbReference>
<dbReference type="Gene3D" id="1.10.533.10">
    <property type="entry name" value="Death Domain, Fas"/>
    <property type="match status" value="1"/>
</dbReference>
<dbReference type="PROSITE" id="PS50297">
    <property type="entry name" value="ANK_REP_REGION"/>
    <property type="match status" value="13"/>
</dbReference>
<feature type="domain" description="CARD" evidence="4">
    <location>
        <begin position="54"/>
        <end position="126"/>
    </location>
</feature>
<evidence type="ECO:0000313" key="6">
    <source>
        <dbReference type="Proteomes" id="UP000288216"/>
    </source>
</evidence>
<comment type="caution">
    <text evidence="5">The sequence shown here is derived from an EMBL/GenBank/DDBJ whole genome shotgun (WGS) entry which is preliminary data.</text>
</comment>
<evidence type="ECO:0000256" key="3">
    <source>
        <dbReference type="PROSITE-ProRule" id="PRU00023"/>
    </source>
</evidence>
<gene>
    <name evidence="5" type="ORF">scyTo_0004407</name>
</gene>
<feature type="repeat" description="ANK" evidence="3">
    <location>
        <begin position="692"/>
        <end position="724"/>
    </location>
</feature>
<dbReference type="Proteomes" id="UP000288216">
    <property type="component" value="Unassembled WGS sequence"/>
</dbReference>
<dbReference type="EMBL" id="BFAA01001311">
    <property type="protein sequence ID" value="GCB63405.1"/>
    <property type="molecule type" value="Genomic_DNA"/>
</dbReference>
<sequence length="793" mass="87695">MERTVRIFDEMQRLCFEVRQLTERESFLLPIDLHLNPYTCRSATMAINSTGIFTNPYAIEVLQSKKKELVAGIINTDHLLDWLVENCIISADKRFAVLSYKTREEKNSRVLDMLVSCGERACRLFFYPCLKYVEPALYNHIRSYVSSVSGGFGKAKRQLVGYLLEKDKDEIPRDSRKTSEEFIQDITPKKNPHQLLKGAARSQPNQVEITELYQAAALGDLASLDRAFGNSDVNGTNASNETLLHIAAAHGHVAIIEYLLNKGAKVEVRDNRQQSPLHRAAVEGHLAAAKMLLQAGAHIYALDKESRSPLHLAAANSHFSMVKLMLKEEARNQKSKKSFLHMAALRDESKFAQILLKYGAPVDTKDEKNRTPLFHAISQRHLNTVKVLLESGAKVNVDLIHVAFDSNDQFLIKLLLEHVSEINSAVLVSALFKAVQKNLYRTVGIIIEQGIDINTRNGMQYTPLLLAAELGHAESVDILINKGARLDERIPNMDSALHLAVQTGSLSVAKLLMDQGMDANIIGSGNQTPLHVASFHNQRPMIETLIGGGSKVNAVTKEAVTPLHIASQRGNRETAECLIQNKANVNAKDKCMKTPLHLAALVGDVSIADLLLSNQADPNAVNIEKKTPLHLAANEGHLDVVSLMLTRRAKFAAKDMDGNTPMHYAASNCHSIVVKALLLAGKNKNTDVKNVWRKTPLHIAAEHGDEDLVELLLISGAAINALDNTKDTPLHCACKSGNLNTSQKLINWSEGEKPKFQSTNSLRKTPLQVTESGDTDNHRQIATLLKKKMLLTR</sequence>
<dbReference type="AlphaFoldDB" id="A0A401NRA9"/>
<dbReference type="PROSITE" id="PS50088">
    <property type="entry name" value="ANK_REPEAT"/>
    <property type="match status" value="13"/>
</dbReference>
<dbReference type="InterPro" id="IPR036770">
    <property type="entry name" value="Ankyrin_rpt-contain_sf"/>
</dbReference>
<dbReference type="SUPFAM" id="SSF47986">
    <property type="entry name" value="DEATH domain"/>
    <property type="match status" value="1"/>
</dbReference>
<feature type="repeat" description="ANK" evidence="3">
    <location>
        <begin position="558"/>
        <end position="590"/>
    </location>
</feature>
<evidence type="ECO:0000259" key="4">
    <source>
        <dbReference type="PROSITE" id="PS50209"/>
    </source>
</evidence>
<feature type="repeat" description="ANK" evidence="3">
    <location>
        <begin position="368"/>
        <end position="397"/>
    </location>
</feature>
<dbReference type="InterPro" id="IPR002110">
    <property type="entry name" value="Ankyrin_rpt"/>
</dbReference>
<feature type="repeat" description="ANK" evidence="3">
    <location>
        <begin position="305"/>
        <end position="337"/>
    </location>
</feature>
<organism evidence="5 6">
    <name type="scientific">Scyliorhinus torazame</name>
    <name type="common">Cloudy catshark</name>
    <name type="synonym">Catulus torazame</name>
    <dbReference type="NCBI Taxonomy" id="75743"/>
    <lineage>
        <taxon>Eukaryota</taxon>
        <taxon>Metazoa</taxon>
        <taxon>Chordata</taxon>
        <taxon>Craniata</taxon>
        <taxon>Vertebrata</taxon>
        <taxon>Chondrichthyes</taxon>
        <taxon>Elasmobranchii</taxon>
        <taxon>Galeomorphii</taxon>
        <taxon>Galeoidea</taxon>
        <taxon>Carcharhiniformes</taxon>
        <taxon>Scyliorhinidae</taxon>
        <taxon>Scyliorhinus</taxon>
    </lineage>
</organism>
<keyword evidence="2 3" id="KW-0040">ANK repeat</keyword>
<feature type="repeat" description="ANK" evidence="3">
    <location>
        <begin position="591"/>
        <end position="623"/>
    </location>
</feature>
<name>A0A401NRA9_SCYTO</name>
<feature type="repeat" description="ANK" evidence="3">
    <location>
        <begin position="657"/>
        <end position="689"/>
    </location>
</feature>
<keyword evidence="1" id="KW-0677">Repeat</keyword>
<feature type="repeat" description="ANK" evidence="3">
    <location>
        <begin position="525"/>
        <end position="557"/>
    </location>
</feature>
<evidence type="ECO:0000256" key="1">
    <source>
        <dbReference type="ARBA" id="ARBA00022737"/>
    </source>
</evidence>
<dbReference type="Pfam" id="PF12796">
    <property type="entry name" value="Ank_2"/>
    <property type="match status" value="5"/>
</dbReference>
<feature type="repeat" description="ANK" evidence="3">
    <location>
        <begin position="272"/>
        <end position="304"/>
    </location>
</feature>
<evidence type="ECO:0000313" key="5">
    <source>
        <dbReference type="EMBL" id="GCB63405.1"/>
    </source>
</evidence>
<dbReference type="CDD" id="cd01671">
    <property type="entry name" value="CARD"/>
    <property type="match status" value="1"/>
</dbReference>
<dbReference type="PANTHER" id="PTHR24126">
    <property type="entry name" value="ANKYRIN REPEAT, PH AND SEC7 DOMAIN CONTAINING PROTEIN SECG-RELATED"/>
    <property type="match status" value="1"/>
</dbReference>